<evidence type="ECO:0000256" key="1">
    <source>
        <dbReference type="SAM" id="Phobius"/>
    </source>
</evidence>
<dbReference type="Proteomes" id="UP000198832">
    <property type="component" value="Unassembled WGS sequence"/>
</dbReference>
<name>A0A1I1NBN3_9ACTN</name>
<evidence type="ECO:0000313" key="2">
    <source>
        <dbReference type="EMBL" id="SFC94947.1"/>
    </source>
</evidence>
<reference evidence="2 3" key="1">
    <citation type="submission" date="2016-10" db="EMBL/GenBank/DDBJ databases">
        <authorList>
            <person name="de Groot N.N."/>
        </authorList>
    </citation>
    <scope>NUCLEOTIDE SEQUENCE [LARGE SCALE GENOMIC DNA]</scope>
    <source>
        <strain evidence="2 3">CGMCC 1.7056</strain>
    </source>
</reference>
<dbReference type="EMBL" id="FOLB01000016">
    <property type="protein sequence ID" value="SFC94947.1"/>
    <property type="molecule type" value="Genomic_DNA"/>
</dbReference>
<sequence>MILQAVLELVFGLIDGLLGLLPTAPPPDWFADGAGYFGQIWAMGTGLGGWVPWDVFGLVLASVGTCLAIAVVVRITRILISVFTGGGGSAA</sequence>
<dbReference type="RefSeq" id="WP_091126289.1">
    <property type="nucleotide sequence ID" value="NZ_FOLB01000016.1"/>
</dbReference>
<keyword evidence="1" id="KW-1133">Transmembrane helix</keyword>
<keyword evidence="3" id="KW-1185">Reference proteome</keyword>
<dbReference type="AlphaFoldDB" id="A0A1I1NBN3"/>
<keyword evidence="1" id="KW-0472">Membrane</keyword>
<dbReference type="STRING" id="574651.SAMN04487968_1165"/>
<protein>
    <submittedName>
        <fullName evidence="2">Uncharacterized protein</fullName>
    </submittedName>
</protein>
<proteinExistence type="predicted"/>
<keyword evidence="1" id="KW-0812">Transmembrane</keyword>
<feature type="transmembrane region" description="Helical" evidence="1">
    <location>
        <begin position="55"/>
        <end position="73"/>
    </location>
</feature>
<gene>
    <name evidence="2" type="ORF">SAMN04487968_1165</name>
</gene>
<accession>A0A1I1NBN3</accession>
<organism evidence="2 3">
    <name type="scientific">Nocardioides terrae</name>
    <dbReference type="NCBI Taxonomy" id="574651"/>
    <lineage>
        <taxon>Bacteria</taxon>
        <taxon>Bacillati</taxon>
        <taxon>Actinomycetota</taxon>
        <taxon>Actinomycetes</taxon>
        <taxon>Propionibacteriales</taxon>
        <taxon>Nocardioidaceae</taxon>
        <taxon>Nocardioides</taxon>
    </lineage>
</organism>
<evidence type="ECO:0000313" key="3">
    <source>
        <dbReference type="Proteomes" id="UP000198832"/>
    </source>
</evidence>